<gene>
    <name evidence="2" type="ORF">COA17_09410</name>
</gene>
<feature type="transmembrane region" description="Helical" evidence="1">
    <location>
        <begin position="18"/>
        <end position="36"/>
    </location>
</feature>
<keyword evidence="1" id="KW-0472">Membrane</keyword>
<proteinExistence type="predicted"/>
<dbReference type="Gene3D" id="1.25.40.10">
    <property type="entry name" value="Tetratricopeptide repeat domain"/>
    <property type="match status" value="1"/>
</dbReference>
<evidence type="ECO:0000256" key="1">
    <source>
        <dbReference type="SAM" id="Phobius"/>
    </source>
</evidence>
<keyword evidence="1" id="KW-1133">Transmembrane helix</keyword>
<dbReference type="InterPro" id="IPR011990">
    <property type="entry name" value="TPR-like_helical_dom_sf"/>
</dbReference>
<dbReference type="SUPFAM" id="SSF48452">
    <property type="entry name" value="TPR-like"/>
    <property type="match status" value="1"/>
</dbReference>
<organism evidence="2 3">
    <name type="scientific">Sphingomonas ginsenosidimutans</name>
    <dbReference type="NCBI Taxonomy" id="862134"/>
    <lineage>
        <taxon>Bacteria</taxon>
        <taxon>Pseudomonadati</taxon>
        <taxon>Pseudomonadota</taxon>
        <taxon>Alphaproteobacteria</taxon>
        <taxon>Sphingomonadales</taxon>
        <taxon>Sphingomonadaceae</taxon>
        <taxon>Sphingomonas</taxon>
    </lineage>
</organism>
<evidence type="ECO:0008006" key="4">
    <source>
        <dbReference type="Google" id="ProtNLM"/>
    </source>
</evidence>
<evidence type="ECO:0000313" key="3">
    <source>
        <dbReference type="Proteomes" id="UP000218784"/>
    </source>
</evidence>
<reference evidence="2 3" key="1">
    <citation type="submission" date="2017-09" db="EMBL/GenBank/DDBJ databases">
        <title>Sphingomonas ginsenosidimutans KACC 14949, whole genome shotgun sequence.</title>
        <authorList>
            <person name="Feng G."/>
            <person name="Zhu H."/>
        </authorList>
    </citation>
    <scope>NUCLEOTIDE SEQUENCE [LARGE SCALE GENOMIC DNA]</scope>
    <source>
        <strain evidence="2 3">KACC 14949</strain>
    </source>
</reference>
<evidence type="ECO:0000313" key="2">
    <source>
        <dbReference type="EMBL" id="PCG09099.1"/>
    </source>
</evidence>
<dbReference type="AlphaFoldDB" id="A0A2A4HYU7"/>
<keyword evidence="3" id="KW-1185">Reference proteome</keyword>
<name>A0A2A4HYU7_9SPHN</name>
<dbReference type="RefSeq" id="WP_096611932.1">
    <property type="nucleotide sequence ID" value="NZ_NWVD01000003.1"/>
</dbReference>
<dbReference type="Proteomes" id="UP000218784">
    <property type="component" value="Unassembled WGS sequence"/>
</dbReference>
<keyword evidence="1" id="KW-0812">Transmembrane</keyword>
<accession>A0A2A4HYU7</accession>
<dbReference type="EMBL" id="NWVD01000003">
    <property type="protein sequence ID" value="PCG09099.1"/>
    <property type="molecule type" value="Genomic_DNA"/>
</dbReference>
<protein>
    <recommendedName>
        <fullName evidence="4">Tetratricopeptide repeat protein</fullName>
    </recommendedName>
</protein>
<sequence length="413" mass="44170">MPGAATLRPRRSRSPREWAFRGGFAIVALALGYVSTSETLALVLSRSNPARAYAINDHDGRIGVRLAEQLVTSGNAGPAQFAHAERIARRALRDEPLSAGALTVLGLNAQRRGDTAAARALFARSDALSRRELGTRLWLIEDAVARGDIAGALRHYDIALRTSTRAPDLLYPVLASAIADPRIARETVRVLEGRPAWSGMFVDYLATSGPDARSTARLFRALAQAHVPVPEVATANAVNALITAGAFDAAWNYYSALRKGADRRRSRDADFGAQVAVPTALDWTPVMLDAGVTASIQQSTTDGVFDFAAPATVGGVVLQQMQVLPPGRYRIEGRSVGIAQDDGQRPYWTLLCIDGRELGRVEVPNSSQAEGRFFGELTVGAGCPAQTLRLVVRPSNAIGGVSGQIDRVELRPS</sequence>
<comment type="caution">
    <text evidence="2">The sequence shown here is derived from an EMBL/GenBank/DDBJ whole genome shotgun (WGS) entry which is preliminary data.</text>
</comment>